<organism evidence="3 4">
    <name type="scientific">Scylla paramamosain</name>
    <name type="common">Mud crab</name>
    <dbReference type="NCBI Taxonomy" id="85552"/>
    <lineage>
        <taxon>Eukaryota</taxon>
        <taxon>Metazoa</taxon>
        <taxon>Ecdysozoa</taxon>
        <taxon>Arthropoda</taxon>
        <taxon>Crustacea</taxon>
        <taxon>Multicrustacea</taxon>
        <taxon>Malacostraca</taxon>
        <taxon>Eumalacostraca</taxon>
        <taxon>Eucarida</taxon>
        <taxon>Decapoda</taxon>
        <taxon>Pleocyemata</taxon>
        <taxon>Brachyura</taxon>
        <taxon>Eubrachyura</taxon>
        <taxon>Portunoidea</taxon>
        <taxon>Portunidae</taxon>
        <taxon>Portuninae</taxon>
        <taxon>Scylla</taxon>
    </lineage>
</organism>
<dbReference type="EMBL" id="JARAKH010000010">
    <property type="protein sequence ID" value="KAK8399887.1"/>
    <property type="molecule type" value="Genomic_DNA"/>
</dbReference>
<protein>
    <submittedName>
        <fullName evidence="3">Uncharacterized protein</fullName>
    </submittedName>
</protein>
<feature type="transmembrane region" description="Helical" evidence="2">
    <location>
        <begin position="193"/>
        <end position="212"/>
    </location>
</feature>
<evidence type="ECO:0000313" key="4">
    <source>
        <dbReference type="Proteomes" id="UP001487740"/>
    </source>
</evidence>
<name>A0AAW0UNZ2_SCYPA</name>
<feature type="region of interest" description="Disordered" evidence="1">
    <location>
        <begin position="1"/>
        <end position="24"/>
    </location>
</feature>
<keyword evidence="2" id="KW-0472">Membrane</keyword>
<feature type="region of interest" description="Disordered" evidence="1">
    <location>
        <begin position="69"/>
        <end position="93"/>
    </location>
</feature>
<evidence type="ECO:0000256" key="1">
    <source>
        <dbReference type="SAM" id="MobiDB-lite"/>
    </source>
</evidence>
<keyword evidence="4" id="KW-1185">Reference proteome</keyword>
<proteinExistence type="predicted"/>
<evidence type="ECO:0000256" key="2">
    <source>
        <dbReference type="SAM" id="Phobius"/>
    </source>
</evidence>
<dbReference type="PANTHER" id="PTHR36694">
    <property type="entry name" value="PASIFLORA 1, ISOFORM A-RELATED"/>
    <property type="match status" value="1"/>
</dbReference>
<feature type="transmembrane region" description="Helical" evidence="2">
    <location>
        <begin position="232"/>
        <end position="250"/>
    </location>
</feature>
<sequence length="267" mass="30609">MDEEEEMKKMKGGNTGRKEEQVKESQLHCNEVSCWRSLAYRSVSDETHLLPPPPAGPLAHLGRETQEHNYSWGEGGRMEEEKEEEEEEHKRMERKCRLAPSHLRVNGRTCFDSQHAALSAATFTICSSVVVVLVYVWRLVLNARHPDHLQDVYYGVQISYMSTLGTHITLIALTSFLFIGIRQERCGLITPWVVANIAFMALEAVCCMYSNILRDHINKRFDVVCRAEVSFFLFRATINVMGLWAVMRFVKNIRAGITYKDPEAIEL</sequence>
<comment type="caution">
    <text evidence="3">The sequence shown here is derived from an EMBL/GenBank/DDBJ whole genome shotgun (WGS) entry which is preliminary data.</text>
</comment>
<evidence type="ECO:0000313" key="3">
    <source>
        <dbReference type="EMBL" id="KAK8399887.1"/>
    </source>
</evidence>
<keyword evidence="2" id="KW-1133">Transmembrane helix</keyword>
<gene>
    <name evidence="3" type="ORF">O3P69_002939</name>
</gene>
<dbReference type="AlphaFoldDB" id="A0AAW0UNZ2"/>
<dbReference type="Proteomes" id="UP001487740">
    <property type="component" value="Unassembled WGS sequence"/>
</dbReference>
<reference evidence="3 4" key="1">
    <citation type="submission" date="2023-03" db="EMBL/GenBank/DDBJ databases">
        <title>High-quality genome of Scylla paramamosain provides insights in environmental adaptation.</title>
        <authorList>
            <person name="Zhang L."/>
        </authorList>
    </citation>
    <scope>NUCLEOTIDE SEQUENCE [LARGE SCALE GENOMIC DNA]</scope>
    <source>
        <strain evidence="3">LZ_2023a</strain>
        <tissue evidence="3">Muscle</tissue>
    </source>
</reference>
<keyword evidence="2" id="KW-0812">Transmembrane</keyword>
<dbReference type="PANTHER" id="PTHR36694:SF10">
    <property type="entry name" value="MARVEL DOMAIN-CONTAINING PROTEIN"/>
    <property type="match status" value="1"/>
</dbReference>
<accession>A0AAW0UNZ2</accession>
<feature type="transmembrane region" description="Helical" evidence="2">
    <location>
        <begin position="158"/>
        <end position="181"/>
    </location>
</feature>
<feature type="transmembrane region" description="Helical" evidence="2">
    <location>
        <begin position="116"/>
        <end position="138"/>
    </location>
</feature>